<feature type="transmembrane region" description="Helical" evidence="6">
    <location>
        <begin position="440"/>
        <end position="465"/>
    </location>
</feature>
<evidence type="ECO:0000259" key="7">
    <source>
        <dbReference type="PROSITE" id="PS50850"/>
    </source>
</evidence>
<evidence type="ECO:0000313" key="9">
    <source>
        <dbReference type="Proteomes" id="UP001140453"/>
    </source>
</evidence>
<comment type="caution">
    <text evidence="8">The sequence shown here is derived from an EMBL/GenBank/DDBJ whole genome shotgun (WGS) entry which is preliminary data.</text>
</comment>
<dbReference type="OrthoDB" id="2250022at2759"/>
<feature type="transmembrane region" description="Helical" evidence="6">
    <location>
        <begin position="217"/>
        <end position="239"/>
    </location>
</feature>
<evidence type="ECO:0000256" key="1">
    <source>
        <dbReference type="ARBA" id="ARBA00004141"/>
    </source>
</evidence>
<dbReference type="InterPro" id="IPR036259">
    <property type="entry name" value="MFS_trans_sf"/>
</dbReference>
<feature type="transmembrane region" description="Helical" evidence="6">
    <location>
        <begin position="411"/>
        <end position="428"/>
    </location>
</feature>
<dbReference type="GO" id="GO:0016020">
    <property type="term" value="C:membrane"/>
    <property type="evidence" value="ECO:0007669"/>
    <property type="project" value="UniProtKB-SubCell"/>
</dbReference>
<keyword evidence="3 6" id="KW-0812">Transmembrane</keyword>
<feature type="transmembrane region" description="Helical" evidence="6">
    <location>
        <begin position="289"/>
        <end position="308"/>
    </location>
</feature>
<dbReference type="InterPro" id="IPR020846">
    <property type="entry name" value="MFS_dom"/>
</dbReference>
<feature type="transmembrane region" description="Helical" evidence="6">
    <location>
        <begin position="94"/>
        <end position="116"/>
    </location>
</feature>
<feature type="transmembrane region" description="Helical" evidence="6">
    <location>
        <begin position="185"/>
        <end position="205"/>
    </location>
</feature>
<evidence type="ECO:0000256" key="5">
    <source>
        <dbReference type="ARBA" id="ARBA00023136"/>
    </source>
</evidence>
<feature type="transmembrane region" description="Helical" evidence="6">
    <location>
        <begin position="354"/>
        <end position="372"/>
    </location>
</feature>
<dbReference type="GO" id="GO:0022857">
    <property type="term" value="F:transmembrane transporter activity"/>
    <property type="evidence" value="ECO:0007669"/>
    <property type="project" value="InterPro"/>
</dbReference>
<dbReference type="PANTHER" id="PTHR43791">
    <property type="entry name" value="PERMEASE-RELATED"/>
    <property type="match status" value="1"/>
</dbReference>
<reference evidence="8" key="1">
    <citation type="submission" date="2022-10" db="EMBL/GenBank/DDBJ databases">
        <title>Tapping the CABI collections for fungal endophytes: first genome assemblies for Collariella, Neodidymelliopsis, Ascochyta clinopodiicola, Didymella pomorum, Didymosphaeria variabile, Neocosmospora piperis and Neocucurbitaria cava.</title>
        <authorList>
            <person name="Hill R."/>
        </authorList>
    </citation>
    <scope>NUCLEOTIDE SEQUENCE</scope>
    <source>
        <strain evidence="8">IMI 355082</strain>
    </source>
</reference>
<feature type="transmembrane region" description="Helical" evidence="6">
    <location>
        <begin position="320"/>
        <end position="342"/>
    </location>
</feature>
<feature type="transmembrane region" description="Helical" evidence="6">
    <location>
        <begin position="123"/>
        <end position="142"/>
    </location>
</feature>
<evidence type="ECO:0000256" key="4">
    <source>
        <dbReference type="ARBA" id="ARBA00022989"/>
    </source>
</evidence>
<dbReference type="FunFam" id="1.20.1250.20:FF:000013">
    <property type="entry name" value="MFS general substrate transporter"/>
    <property type="match status" value="1"/>
</dbReference>
<name>A0A9W9CUS5_9PEZI</name>
<proteinExistence type="predicted"/>
<protein>
    <recommendedName>
        <fullName evidence="7">Major facilitator superfamily (MFS) profile domain-containing protein</fullName>
    </recommendedName>
</protein>
<evidence type="ECO:0000256" key="2">
    <source>
        <dbReference type="ARBA" id="ARBA00022448"/>
    </source>
</evidence>
<feature type="transmembrane region" description="Helical" evidence="6">
    <location>
        <begin position="154"/>
        <end position="173"/>
    </location>
</feature>
<keyword evidence="5 6" id="KW-0472">Membrane</keyword>
<evidence type="ECO:0000256" key="3">
    <source>
        <dbReference type="ARBA" id="ARBA00022692"/>
    </source>
</evidence>
<feature type="transmembrane region" description="Helical" evidence="6">
    <location>
        <begin position="378"/>
        <end position="399"/>
    </location>
</feature>
<keyword evidence="2" id="KW-0813">Transport</keyword>
<keyword evidence="4 6" id="KW-1133">Transmembrane helix</keyword>
<sequence length="487" mass="54366">MLDTEDTIEDSKHAELHLEVQPAQSRDDIAKDYDYAGAQAKTDPAEIRLVRKQDLRIMPVLWIMYFLNYVDRGALSQAKLNSLESDLNMQDENFNTAVSILVVGYVLMQIPSNMLLTRVRPSLYLASCMFLWSVISTCTGLVQSYGGLLATRFLLGFFEAPFYPGALYLLAVFYTRKELATRISVLFTAQMAGLSFSNLIAAGVFEGLDGARSLAGWRWMLFLEGSISALTAIAAAFLLPDTRTTTWWLKPEERELAEERMMQDRLIHSHDSETVWSALRGAYRDKRTWLFCAIQNFHYAGLSFTNFLPNVLHKLGFSDTKALLLACPPYIFAGIASVSLAYSSGRFHERTWHITAAFAVAVAGFVAAASTLNQAGRYVACFIFPVGTYAVNSIIVAWVGTTLSQSPEKKAIVLAMTNVSAQIASIYGPYLWPDSDGPRFLIGFISSAAFSFMSLVLSWFMRILLKRENVRLKREAAQGKVVNTYAY</sequence>
<dbReference type="FunFam" id="1.20.1250.20:FF:000057">
    <property type="entry name" value="MFS general substrate transporter"/>
    <property type="match status" value="1"/>
</dbReference>
<dbReference type="PROSITE" id="PS50850">
    <property type="entry name" value="MFS"/>
    <property type="match status" value="1"/>
</dbReference>
<dbReference type="AlphaFoldDB" id="A0A9W9CUS5"/>
<accession>A0A9W9CUS5</accession>
<evidence type="ECO:0000313" key="8">
    <source>
        <dbReference type="EMBL" id="KAJ4389029.1"/>
    </source>
</evidence>
<comment type="subcellular location">
    <subcellularLocation>
        <location evidence="1">Membrane</location>
        <topology evidence="1">Multi-pass membrane protein</topology>
    </subcellularLocation>
</comment>
<evidence type="ECO:0000256" key="6">
    <source>
        <dbReference type="SAM" id="Phobius"/>
    </source>
</evidence>
<dbReference type="Proteomes" id="UP001140453">
    <property type="component" value="Unassembled WGS sequence"/>
</dbReference>
<dbReference type="PANTHER" id="PTHR43791:SF62">
    <property type="entry name" value="MAJOR FACILITATOR SUPERFAMILY (MFS) PROFILE DOMAIN-CONTAINING PROTEIN"/>
    <property type="match status" value="1"/>
</dbReference>
<feature type="domain" description="Major facilitator superfamily (MFS) profile" evidence="7">
    <location>
        <begin position="57"/>
        <end position="466"/>
    </location>
</feature>
<dbReference type="InterPro" id="IPR011701">
    <property type="entry name" value="MFS"/>
</dbReference>
<dbReference type="SUPFAM" id="SSF103473">
    <property type="entry name" value="MFS general substrate transporter"/>
    <property type="match status" value="1"/>
</dbReference>
<dbReference type="EMBL" id="JAPEVB010000004">
    <property type="protein sequence ID" value="KAJ4389029.1"/>
    <property type="molecule type" value="Genomic_DNA"/>
</dbReference>
<keyword evidence="9" id="KW-1185">Reference proteome</keyword>
<organism evidence="8 9">
    <name type="scientific">Gnomoniopsis smithogilvyi</name>
    <dbReference type="NCBI Taxonomy" id="1191159"/>
    <lineage>
        <taxon>Eukaryota</taxon>
        <taxon>Fungi</taxon>
        <taxon>Dikarya</taxon>
        <taxon>Ascomycota</taxon>
        <taxon>Pezizomycotina</taxon>
        <taxon>Sordariomycetes</taxon>
        <taxon>Sordariomycetidae</taxon>
        <taxon>Diaporthales</taxon>
        <taxon>Gnomoniaceae</taxon>
        <taxon>Gnomoniopsis</taxon>
    </lineage>
</organism>
<gene>
    <name evidence="8" type="ORF">N0V93_006491</name>
</gene>
<dbReference type="Gene3D" id="1.20.1250.20">
    <property type="entry name" value="MFS general substrate transporter like domains"/>
    <property type="match status" value="2"/>
</dbReference>
<dbReference type="Pfam" id="PF07690">
    <property type="entry name" value="MFS_1"/>
    <property type="match status" value="1"/>
</dbReference>